<keyword evidence="3" id="KW-1185">Reference proteome</keyword>
<dbReference type="Proteomes" id="UP000035287">
    <property type="component" value="Chromosome"/>
</dbReference>
<feature type="transmembrane region" description="Helical" evidence="1">
    <location>
        <begin position="30"/>
        <end position="48"/>
    </location>
</feature>
<accession>A0A0G3XD22</accession>
<evidence type="ECO:0000256" key="1">
    <source>
        <dbReference type="SAM" id="Phobius"/>
    </source>
</evidence>
<dbReference type="AlphaFoldDB" id="A0A0G3XD22"/>
<keyword evidence="1" id="KW-0812">Transmembrane</keyword>
<name>A0A0G3XD22_9SPHN</name>
<proteinExistence type="predicted"/>
<organism evidence="2 3">
    <name type="scientific">Croceicoccus naphthovorans</name>
    <dbReference type="NCBI Taxonomy" id="1348774"/>
    <lineage>
        <taxon>Bacteria</taxon>
        <taxon>Pseudomonadati</taxon>
        <taxon>Pseudomonadota</taxon>
        <taxon>Alphaproteobacteria</taxon>
        <taxon>Sphingomonadales</taxon>
        <taxon>Erythrobacteraceae</taxon>
        <taxon>Croceicoccus</taxon>
    </lineage>
</organism>
<protein>
    <submittedName>
        <fullName evidence="2">Uncharacterized protein</fullName>
    </submittedName>
</protein>
<feature type="transmembrane region" description="Helical" evidence="1">
    <location>
        <begin position="54"/>
        <end position="71"/>
    </location>
</feature>
<dbReference type="PATRIC" id="fig|1348774.3.peg.455"/>
<gene>
    <name evidence="2" type="ORF">AB433_02160</name>
</gene>
<evidence type="ECO:0000313" key="2">
    <source>
        <dbReference type="EMBL" id="AKM09042.1"/>
    </source>
</evidence>
<evidence type="ECO:0000313" key="3">
    <source>
        <dbReference type="Proteomes" id="UP000035287"/>
    </source>
</evidence>
<keyword evidence="1" id="KW-0472">Membrane</keyword>
<reference evidence="2 3" key="1">
    <citation type="submission" date="2015-06" db="EMBL/GenBank/DDBJ databases">
        <authorList>
            <person name="Zeng Y."/>
            <person name="Huang Y."/>
        </authorList>
    </citation>
    <scope>NUCLEOTIDE SEQUENCE [LARGE SCALE GENOMIC DNA]</scope>
    <source>
        <strain evidence="2 3">PQ-2</strain>
    </source>
</reference>
<dbReference type="KEGG" id="cna:AB433_02160"/>
<dbReference type="EMBL" id="CP011770">
    <property type="protein sequence ID" value="AKM09042.1"/>
    <property type="molecule type" value="Genomic_DNA"/>
</dbReference>
<sequence>MNRRFLSRILGAKGECQMADKSEPDTEKGLLTGLVLCSALMVVNSSGFLDLGHFGIGVALMALVCAIVLLSRHSRR</sequence>
<keyword evidence="1" id="KW-1133">Transmembrane helix</keyword>